<reference evidence="1" key="1">
    <citation type="submission" date="2023-04" db="EMBL/GenBank/DDBJ databases">
        <title>Draft Genome sequencing of Naganishia species isolated from polar environments using Oxford Nanopore Technology.</title>
        <authorList>
            <person name="Leo P."/>
            <person name="Venkateswaran K."/>
        </authorList>
    </citation>
    <scope>NUCLEOTIDE SEQUENCE</scope>
    <source>
        <strain evidence="1">MNA-CCFEE 5261</strain>
    </source>
</reference>
<name>A0ACC2VSA9_9TREE</name>
<dbReference type="EMBL" id="JASBWR010000057">
    <property type="protein sequence ID" value="KAJ9101501.1"/>
    <property type="molecule type" value="Genomic_DNA"/>
</dbReference>
<evidence type="ECO:0000313" key="1">
    <source>
        <dbReference type="EMBL" id="KAJ9101501.1"/>
    </source>
</evidence>
<dbReference type="Proteomes" id="UP001241377">
    <property type="component" value="Unassembled WGS sequence"/>
</dbReference>
<gene>
    <name evidence="1" type="primary">SLT11</name>
    <name evidence="1" type="ORF">QFC19_005154</name>
</gene>
<accession>A0ACC2VSA9</accession>
<organism evidence="1 2">
    <name type="scientific">Naganishia cerealis</name>
    <dbReference type="NCBI Taxonomy" id="610337"/>
    <lineage>
        <taxon>Eukaryota</taxon>
        <taxon>Fungi</taxon>
        <taxon>Dikarya</taxon>
        <taxon>Basidiomycota</taxon>
        <taxon>Agaricomycotina</taxon>
        <taxon>Tremellomycetes</taxon>
        <taxon>Filobasidiales</taxon>
        <taxon>Filobasidiaceae</taxon>
        <taxon>Naganishia</taxon>
    </lineage>
</organism>
<protein>
    <submittedName>
        <fullName evidence="1">Pre-mRNA-splicing factor slt11</fullName>
    </submittedName>
</protein>
<sequence>MPPKSDINKVGTESSDFPILCESCLGENPYVRMSKQEYGKECKICTRPFTVFRWNPGAGARFKKTEICTTCAKIKNVCQTCLLDLEYGLPTQVRDAALGRLNEAPTSDINKQYYTQVMEQAVRLSCPTLALLVTHSLLPCHQMANTSSGLLQDTPDARLASSAAKEMLKDLARKDPYYKRNRPHICSFFVKGECTRGNECPFRHEIPQENNGLEKQNMVDRYHGRNDPVAKKMLSQHAESKGLVAPEDKSITTLIFLGLPECQEQDIKSLSVVAASHCAFTVFVNRAIAERAAEALSAQGGIEVLGKRGKVVWGKSRPARGAAGGTGAASSKAKAAA</sequence>
<keyword evidence="2" id="KW-1185">Reference proteome</keyword>
<proteinExistence type="predicted"/>
<comment type="caution">
    <text evidence="1">The sequence shown here is derived from an EMBL/GenBank/DDBJ whole genome shotgun (WGS) entry which is preliminary data.</text>
</comment>
<evidence type="ECO:0000313" key="2">
    <source>
        <dbReference type="Proteomes" id="UP001241377"/>
    </source>
</evidence>